<proteinExistence type="predicted"/>
<sequence length="599" mass="66843">MRKEFGMASIGWNEEDRAMASAVLGAKAFDYLISNSVSAECSLMAMANDENFQNKLSDLVEHPNSANFCWNYAIFWQLSRSKTGDLVLGWGDGCCREPRENEDSEVTRFLKIRLEDECQQRMRKRVLQKLHILFGGSEEESYAFGLDKVTDAEMFFLASMYFSFARGEGGPGRCFGSGEHVWLTDALKSPVDYCARSFLAKSAGMQTIVLIPTDIGVVELGSIRCIPESLELLKVIRSSFSSMSAVLRSKKPVAVTAVKDKRKGDAPISTLVTGKHAADVVPKIFGQDLYSNRVEKSDVGKVEHRTSDANAIGNRLPFSNSQNGFHAMVWRQYGNVMPANPVEIYNPTRPAKHLHDTVNGAREGQQRKPAQMQIDFTGATARPINSRPRSAESEHSDVEVSCKEECMGPSEDNRPRKRGRKPANGREEPLNHVEAERQRREKLNQRFYALRAVVPNISKMDKASLLGDAIAYITELQKKLKDLESERERLVREASVSETKPNTEMQACIPSIDIQAGRDDITLKVSCRLDAHPISRFIRAIKDAQATIVDAKFASGSEKVFHTFVVKSDAPERLTKERLLEAISHDSNSQQQQQSSSVG</sequence>
<organism evidence="9 10">
    <name type="scientific">Perilla frutescens var. hirtella</name>
    <name type="common">Perilla citriodora</name>
    <name type="synonym">Perilla setoyensis</name>
    <dbReference type="NCBI Taxonomy" id="608512"/>
    <lineage>
        <taxon>Eukaryota</taxon>
        <taxon>Viridiplantae</taxon>
        <taxon>Streptophyta</taxon>
        <taxon>Embryophyta</taxon>
        <taxon>Tracheophyta</taxon>
        <taxon>Spermatophyta</taxon>
        <taxon>Magnoliopsida</taxon>
        <taxon>eudicotyledons</taxon>
        <taxon>Gunneridae</taxon>
        <taxon>Pentapetalae</taxon>
        <taxon>asterids</taxon>
        <taxon>lamiids</taxon>
        <taxon>Lamiales</taxon>
        <taxon>Lamiaceae</taxon>
        <taxon>Nepetoideae</taxon>
        <taxon>Elsholtzieae</taxon>
        <taxon>Perilla</taxon>
    </lineage>
</organism>
<feature type="domain" description="BHLH" evidence="8">
    <location>
        <begin position="427"/>
        <end position="476"/>
    </location>
</feature>
<accession>A0AAD4IPU5</accession>
<dbReference type="InterPro" id="IPR036638">
    <property type="entry name" value="HLH_DNA-bd_sf"/>
</dbReference>
<dbReference type="SUPFAM" id="SSF47459">
    <property type="entry name" value="HLH, helix-loop-helix DNA-binding domain"/>
    <property type="match status" value="1"/>
</dbReference>
<dbReference type="PANTHER" id="PTHR11514:SF47">
    <property type="entry name" value="TRANSCRIPTION FACTOR BHLH13"/>
    <property type="match status" value="1"/>
</dbReference>
<dbReference type="AlphaFoldDB" id="A0AAD4IPU5"/>
<name>A0AAD4IPU5_PERFH</name>
<protein>
    <recommendedName>
        <fullName evidence="5">Transcription factor</fullName>
        <shortName evidence="5">bHLH transcription factor</shortName>
    </recommendedName>
    <alternativeName>
        <fullName evidence="5">Basic helix-loop-helix protein</fullName>
    </alternativeName>
</protein>
<keyword evidence="2 5" id="KW-0805">Transcription regulation</keyword>
<evidence type="ECO:0000256" key="6">
    <source>
        <dbReference type="SAM" id="Coils"/>
    </source>
</evidence>
<feature type="coiled-coil region" evidence="6">
    <location>
        <begin position="466"/>
        <end position="500"/>
    </location>
</feature>
<comment type="subcellular location">
    <subcellularLocation>
        <location evidence="1 5">Nucleus</location>
    </subcellularLocation>
</comment>
<keyword evidence="4 5" id="KW-0539">Nucleus</keyword>
<dbReference type="GO" id="GO:0003700">
    <property type="term" value="F:DNA-binding transcription factor activity"/>
    <property type="evidence" value="ECO:0007669"/>
    <property type="project" value="InterPro"/>
</dbReference>
<dbReference type="Proteomes" id="UP001190926">
    <property type="component" value="Unassembled WGS sequence"/>
</dbReference>
<dbReference type="Gene3D" id="4.10.280.10">
    <property type="entry name" value="Helix-loop-helix DNA-binding domain"/>
    <property type="match status" value="1"/>
</dbReference>
<dbReference type="InterPro" id="IPR011598">
    <property type="entry name" value="bHLH_dom"/>
</dbReference>
<dbReference type="GO" id="GO:0005634">
    <property type="term" value="C:nucleus"/>
    <property type="evidence" value="ECO:0007669"/>
    <property type="project" value="UniProtKB-SubCell"/>
</dbReference>
<evidence type="ECO:0000259" key="8">
    <source>
        <dbReference type="PROSITE" id="PS50888"/>
    </source>
</evidence>
<evidence type="ECO:0000256" key="2">
    <source>
        <dbReference type="ARBA" id="ARBA00023015"/>
    </source>
</evidence>
<dbReference type="FunFam" id="4.10.280.10:FF:000078">
    <property type="entry name" value="Transcription factor bHLH13"/>
    <property type="match status" value="1"/>
</dbReference>
<dbReference type="GO" id="GO:0000976">
    <property type="term" value="F:transcription cis-regulatory region binding"/>
    <property type="evidence" value="ECO:0007669"/>
    <property type="project" value="TreeGrafter"/>
</dbReference>
<gene>
    <name evidence="9" type="ORF">C2S53_002006</name>
</gene>
<dbReference type="Pfam" id="PF00010">
    <property type="entry name" value="HLH"/>
    <property type="match status" value="1"/>
</dbReference>
<keyword evidence="6" id="KW-0175">Coiled coil</keyword>
<reference evidence="9 10" key="1">
    <citation type="journal article" date="2021" name="Nat. Commun.">
        <title>Incipient diploidization of the medicinal plant Perilla within 10,000 years.</title>
        <authorList>
            <person name="Zhang Y."/>
            <person name="Shen Q."/>
            <person name="Leng L."/>
            <person name="Zhang D."/>
            <person name="Chen S."/>
            <person name="Shi Y."/>
            <person name="Ning Z."/>
            <person name="Chen S."/>
        </authorList>
    </citation>
    <scope>NUCLEOTIDE SEQUENCE [LARGE SCALE GENOMIC DNA]</scope>
    <source>
        <strain evidence="10">cv. PC099</strain>
    </source>
</reference>
<evidence type="ECO:0000256" key="3">
    <source>
        <dbReference type="ARBA" id="ARBA00023163"/>
    </source>
</evidence>
<dbReference type="EMBL" id="SDAM02029551">
    <property type="protein sequence ID" value="KAH6756589.1"/>
    <property type="molecule type" value="Genomic_DNA"/>
</dbReference>
<dbReference type="SMART" id="SM00353">
    <property type="entry name" value="HLH"/>
    <property type="match status" value="1"/>
</dbReference>
<evidence type="ECO:0000256" key="4">
    <source>
        <dbReference type="ARBA" id="ARBA00023242"/>
    </source>
</evidence>
<dbReference type="GO" id="GO:0046983">
    <property type="term" value="F:protein dimerization activity"/>
    <property type="evidence" value="ECO:0007669"/>
    <property type="project" value="InterPro"/>
</dbReference>
<keyword evidence="10" id="KW-1185">Reference proteome</keyword>
<evidence type="ECO:0000256" key="1">
    <source>
        <dbReference type="ARBA" id="ARBA00004123"/>
    </source>
</evidence>
<feature type="region of interest" description="Disordered" evidence="7">
    <location>
        <begin position="359"/>
        <end position="438"/>
    </location>
</feature>
<dbReference type="InterPro" id="IPR045084">
    <property type="entry name" value="AIB/MYC-like"/>
</dbReference>
<dbReference type="PANTHER" id="PTHR11514">
    <property type="entry name" value="MYC"/>
    <property type="match status" value="1"/>
</dbReference>
<evidence type="ECO:0000313" key="9">
    <source>
        <dbReference type="EMBL" id="KAH6756589.1"/>
    </source>
</evidence>
<keyword evidence="3 5" id="KW-0804">Transcription</keyword>
<evidence type="ECO:0000313" key="10">
    <source>
        <dbReference type="Proteomes" id="UP001190926"/>
    </source>
</evidence>
<evidence type="ECO:0000256" key="7">
    <source>
        <dbReference type="SAM" id="MobiDB-lite"/>
    </source>
</evidence>
<dbReference type="CDD" id="cd11449">
    <property type="entry name" value="bHLH_AtAIB_like"/>
    <property type="match status" value="1"/>
</dbReference>
<evidence type="ECO:0000256" key="5">
    <source>
        <dbReference type="RuleBase" id="RU369104"/>
    </source>
</evidence>
<feature type="compositionally biased region" description="Basic and acidic residues" evidence="7">
    <location>
        <begin position="424"/>
        <end position="438"/>
    </location>
</feature>
<dbReference type="PROSITE" id="PS50888">
    <property type="entry name" value="BHLH"/>
    <property type="match status" value="1"/>
</dbReference>
<feature type="compositionally biased region" description="Basic and acidic residues" evidence="7">
    <location>
        <begin position="389"/>
        <end position="414"/>
    </location>
</feature>
<dbReference type="Pfam" id="PF14215">
    <property type="entry name" value="bHLH-MYC_N"/>
    <property type="match status" value="1"/>
</dbReference>
<dbReference type="InterPro" id="IPR025610">
    <property type="entry name" value="MYC/MYB_N"/>
</dbReference>
<comment type="caution">
    <text evidence="9">The sequence shown here is derived from an EMBL/GenBank/DDBJ whole genome shotgun (WGS) entry which is preliminary data.</text>
</comment>